<dbReference type="AlphaFoldDB" id="A0A8T0T4V2"/>
<keyword evidence="3" id="KW-1185">Reference proteome</keyword>
<evidence type="ECO:0000313" key="2">
    <source>
        <dbReference type="EMBL" id="KAG2606070.1"/>
    </source>
</evidence>
<dbReference type="Proteomes" id="UP000823388">
    <property type="component" value="Chromosome 4N"/>
</dbReference>
<feature type="compositionally biased region" description="Basic and acidic residues" evidence="1">
    <location>
        <begin position="71"/>
        <end position="83"/>
    </location>
</feature>
<organism evidence="2 3">
    <name type="scientific">Panicum virgatum</name>
    <name type="common">Blackwell switchgrass</name>
    <dbReference type="NCBI Taxonomy" id="38727"/>
    <lineage>
        <taxon>Eukaryota</taxon>
        <taxon>Viridiplantae</taxon>
        <taxon>Streptophyta</taxon>
        <taxon>Embryophyta</taxon>
        <taxon>Tracheophyta</taxon>
        <taxon>Spermatophyta</taxon>
        <taxon>Magnoliopsida</taxon>
        <taxon>Liliopsida</taxon>
        <taxon>Poales</taxon>
        <taxon>Poaceae</taxon>
        <taxon>PACMAD clade</taxon>
        <taxon>Panicoideae</taxon>
        <taxon>Panicodae</taxon>
        <taxon>Paniceae</taxon>
        <taxon>Panicinae</taxon>
        <taxon>Panicum</taxon>
        <taxon>Panicum sect. Hiantes</taxon>
    </lineage>
</organism>
<feature type="compositionally biased region" description="Polar residues" evidence="1">
    <location>
        <begin position="37"/>
        <end position="52"/>
    </location>
</feature>
<reference evidence="2" key="1">
    <citation type="submission" date="2020-05" db="EMBL/GenBank/DDBJ databases">
        <title>WGS assembly of Panicum virgatum.</title>
        <authorList>
            <person name="Lovell J.T."/>
            <person name="Jenkins J."/>
            <person name="Shu S."/>
            <person name="Juenger T.E."/>
            <person name="Schmutz J."/>
        </authorList>
    </citation>
    <scope>NUCLEOTIDE SEQUENCE</scope>
    <source>
        <strain evidence="2">AP13</strain>
    </source>
</reference>
<evidence type="ECO:0000313" key="3">
    <source>
        <dbReference type="Proteomes" id="UP000823388"/>
    </source>
</evidence>
<feature type="region of interest" description="Disordered" evidence="1">
    <location>
        <begin position="1"/>
        <end position="102"/>
    </location>
</feature>
<evidence type="ECO:0000256" key="1">
    <source>
        <dbReference type="SAM" id="MobiDB-lite"/>
    </source>
</evidence>
<protein>
    <submittedName>
        <fullName evidence="2">Uncharacterized protein</fullName>
    </submittedName>
</protein>
<name>A0A8T0T4V2_PANVG</name>
<gene>
    <name evidence="2" type="ORF">PVAP13_4NG158900</name>
</gene>
<dbReference type="EMBL" id="CM029044">
    <property type="protein sequence ID" value="KAG2606070.1"/>
    <property type="molecule type" value="Genomic_DNA"/>
</dbReference>
<comment type="caution">
    <text evidence="2">The sequence shown here is derived from an EMBL/GenBank/DDBJ whole genome shotgun (WGS) entry which is preliminary data.</text>
</comment>
<sequence>MDSAHLLHPKKRMLSRALGPPADQDNNMGHSKDQHAENVSSSLSMQHQQPTSDSKKADSNINPVGLQVSVKIEHQEPTSRAAKEQSPTLKIEDAATPPSPSLLSRLQNEQVKYEIVEKPPAIAVENKVSAYVPRRLILKQVMEQLNLKVHATGMLPFGFDQYIAWMSVDLPRHGEAGKDGSTVLYSDPCSNYYDAEKKVAESVLEYYQSNRKIEINDFNQNVLKKKQYELDISNFFCQAFEDKINEMRAYPGTYSKMSTEQFYSEAFQDNMTDLIKERTTETNQCKAVHRRITDVCRSFSDILPIKETRLPEGSTDSDSTQLTFAGEKDNPSRVDQLALLLLDILRDGHIHAAKHGRSMH</sequence>
<accession>A0A8T0T4V2</accession>
<proteinExistence type="predicted"/>